<dbReference type="InterPro" id="IPR004841">
    <property type="entry name" value="AA-permease/SLC12A_dom"/>
</dbReference>
<feature type="domain" description="Amino acid permease/ SLC12A" evidence="7">
    <location>
        <begin position="61"/>
        <end position="465"/>
    </location>
</feature>
<organism evidence="8 9">
    <name type="scientific">Mycolicibacterium obuense</name>
    <dbReference type="NCBI Taxonomy" id="1807"/>
    <lineage>
        <taxon>Bacteria</taxon>
        <taxon>Bacillati</taxon>
        <taxon>Actinomycetota</taxon>
        <taxon>Actinomycetes</taxon>
        <taxon>Mycobacteriales</taxon>
        <taxon>Mycobacteriaceae</taxon>
        <taxon>Mycolicibacterium</taxon>
    </lineage>
</organism>
<dbReference type="GO" id="GO:0055085">
    <property type="term" value="P:transmembrane transport"/>
    <property type="evidence" value="ECO:0007669"/>
    <property type="project" value="InterPro"/>
</dbReference>
<feature type="transmembrane region" description="Helical" evidence="6">
    <location>
        <begin position="49"/>
        <end position="74"/>
    </location>
</feature>
<proteinExistence type="inferred from homology"/>
<dbReference type="EMBL" id="JYNU01000001">
    <property type="protein sequence ID" value="KMO81979.1"/>
    <property type="molecule type" value="Genomic_DNA"/>
</dbReference>
<evidence type="ECO:0000256" key="4">
    <source>
        <dbReference type="ARBA" id="ARBA00022989"/>
    </source>
</evidence>
<comment type="subcellular location">
    <subcellularLocation>
        <location evidence="1">Membrane</location>
        <topology evidence="1">Multi-pass membrane protein</topology>
    </subcellularLocation>
</comment>
<evidence type="ECO:0000313" key="8">
    <source>
        <dbReference type="EMBL" id="KMO81979.1"/>
    </source>
</evidence>
<evidence type="ECO:0000256" key="1">
    <source>
        <dbReference type="ARBA" id="ARBA00004141"/>
    </source>
</evidence>
<gene>
    <name evidence="8" type="primary">puuP_1</name>
    <name evidence="8" type="ORF">MOBUDSM44075_00101</name>
</gene>
<dbReference type="AlphaFoldDB" id="A0A0J6WHD0"/>
<evidence type="ECO:0000259" key="7">
    <source>
        <dbReference type="Pfam" id="PF00324"/>
    </source>
</evidence>
<feature type="transmembrane region" description="Helical" evidence="6">
    <location>
        <begin position="120"/>
        <end position="148"/>
    </location>
</feature>
<feature type="transmembrane region" description="Helical" evidence="6">
    <location>
        <begin position="221"/>
        <end position="245"/>
    </location>
</feature>
<evidence type="ECO:0000256" key="6">
    <source>
        <dbReference type="SAM" id="Phobius"/>
    </source>
</evidence>
<protein>
    <submittedName>
        <fullName evidence="8">Putrescine importer PuuP</fullName>
    </submittedName>
</protein>
<feature type="transmembrane region" description="Helical" evidence="6">
    <location>
        <begin position="163"/>
        <end position="182"/>
    </location>
</feature>
<dbReference type="Pfam" id="PF00324">
    <property type="entry name" value="AA_permease"/>
    <property type="match status" value="1"/>
</dbReference>
<dbReference type="Gene3D" id="1.20.1740.10">
    <property type="entry name" value="Amino acid/polyamine transporter I"/>
    <property type="match status" value="1"/>
</dbReference>
<feature type="transmembrane region" description="Helical" evidence="6">
    <location>
        <begin position="189"/>
        <end position="209"/>
    </location>
</feature>
<feature type="transmembrane region" description="Helical" evidence="6">
    <location>
        <begin position="266"/>
        <end position="288"/>
    </location>
</feature>
<feature type="transmembrane region" description="Helical" evidence="6">
    <location>
        <begin position="321"/>
        <end position="341"/>
    </location>
</feature>
<feature type="transmembrane region" description="Helical" evidence="6">
    <location>
        <begin position="466"/>
        <end position="489"/>
    </location>
</feature>
<evidence type="ECO:0000256" key="3">
    <source>
        <dbReference type="ARBA" id="ARBA00022692"/>
    </source>
</evidence>
<comment type="caution">
    <text evidence="8">The sequence shown here is derived from an EMBL/GenBank/DDBJ whole genome shotgun (WGS) entry which is preliminary data.</text>
</comment>
<keyword evidence="4 6" id="KW-1133">Transmembrane helix</keyword>
<comment type="similarity">
    <text evidence="2">Belongs to the amino acid-polyamine-organocation (APC) superfamily.</text>
</comment>
<dbReference type="PATRIC" id="fig|1807.14.peg.106"/>
<dbReference type="PANTHER" id="PTHR42770:SF16">
    <property type="entry name" value="AMINO ACID PERMEASE"/>
    <property type="match status" value="1"/>
</dbReference>
<dbReference type="GO" id="GO:0016020">
    <property type="term" value="C:membrane"/>
    <property type="evidence" value="ECO:0007669"/>
    <property type="project" value="UniProtKB-SubCell"/>
</dbReference>
<dbReference type="PIRSF" id="PIRSF006060">
    <property type="entry name" value="AA_transporter"/>
    <property type="match status" value="1"/>
</dbReference>
<evidence type="ECO:0000313" key="9">
    <source>
        <dbReference type="Proteomes" id="UP000036313"/>
    </source>
</evidence>
<keyword evidence="5 6" id="KW-0472">Membrane</keyword>
<dbReference type="Proteomes" id="UP000036313">
    <property type="component" value="Unassembled WGS sequence"/>
</dbReference>
<sequence length="506" mass="53462">MPGRGHLNAEEIGSTMDHTSAIDYTDGAVPPDATGDTAHLQGRMGVAELALTVLAFAAPLASVVGVLPLVIIFGGAGAPLAFVAATVVLLLFSVGYTTMSRYLPNPGAFYAYISAGLGKTVGLASSFLAMLGYMMVGLGITLFFGIVAHDTVATTLHGPDLPWWSYCILLVLIVGALGYLRIDLSAKVLSVVMIVEIVIVLVFDAAVGVKGGPEGLSLEPFTWSAFSQGQVGVAVLFAVITFLGFEATAIFREETKNPRRTVPRATYLGVVCIGAFYILTTWLLIVAYGPSQAPEIANANAPAMFTDAMQAFVGTWGRDTINILVVTSAFAAVLSCQNIVARYGHSLGVDRALPSALGKVHPRHGSPHVSSLVFTAIFLVGVLVFSRSDPAKTYAWLAGAGGFPLLLLMFLTSVAVLVFFHRSRTEITDTTSWHTRVAPVLAIIGLGAALYLSFTNFTLVTGGDEGIAIALQVVTWGVFVAGIVLALFFRAKRPETYARIGRQSLI</sequence>
<keyword evidence="3 6" id="KW-0812">Transmembrane</keyword>
<accession>A0A0J6WHD0</accession>
<evidence type="ECO:0000256" key="5">
    <source>
        <dbReference type="ARBA" id="ARBA00023136"/>
    </source>
</evidence>
<feature type="transmembrane region" description="Helical" evidence="6">
    <location>
        <begin position="369"/>
        <end position="388"/>
    </location>
</feature>
<feature type="transmembrane region" description="Helical" evidence="6">
    <location>
        <begin position="80"/>
        <end position="99"/>
    </location>
</feature>
<feature type="transmembrane region" description="Helical" evidence="6">
    <location>
        <begin position="433"/>
        <end position="454"/>
    </location>
</feature>
<name>A0A0J6WHD0_9MYCO</name>
<evidence type="ECO:0000256" key="2">
    <source>
        <dbReference type="ARBA" id="ARBA00009523"/>
    </source>
</evidence>
<dbReference type="InterPro" id="IPR050367">
    <property type="entry name" value="APC_superfamily"/>
</dbReference>
<feature type="transmembrane region" description="Helical" evidence="6">
    <location>
        <begin position="394"/>
        <end position="421"/>
    </location>
</feature>
<dbReference type="PANTHER" id="PTHR42770">
    <property type="entry name" value="AMINO ACID TRANSPORTER-RELATED"/>
    <property type="match status" value="1"/>
</dbReference>
<reference evidence="8 9" key="1">
    <citation type="journal article" date="2015" name="Genome Biol. Evol.">
        <title>Characterization of Three Mycobacterium spp. with Potential Use in Bioremediation by Genome Sequencing and Comparative Genomics.</title>
        <authorList>
            <person name="Das S."/>
            <person name="Pettersson B.M."/>
            <person name="Behra P.R."/>
            <person name="Ramesh M."/>
            <person name="Dasgupta S."/>
            <person name="Bhattacharya A."/>
            <person name="Kirsebom L.A."/>
        </authorList>
    </citation>
    <scope>NUCLEOTIDE SEQUENCE [LARGE SCALE GENOMIC DNA]</scope>
    <source>
        <strain evidence="8 9">DSM 44075</strain>
    </source>
</reference>